<accession>A0A1I7Z3N6</accession>
<dbReference type="AlphaFoldDB" id="A0A1I7Z3N6"/>
<proteinExistence type="predicted"/>
<evidence type="ECO:0000313" key="2">
    <source>
        <dbReference type="WBParaSite" id="L893_g2253.t1"/>
    </source>
</evidence>
<dbReference type="Proteomes" id="UP000095287">
    <property type="component" value="Unplaced"/>
</dbReference>
<evidence type="ECO:0000313" key="1">
    <source>
        <dbReference type="Proteomes" id="UP000095287"/>
    </source>
</evidence>
<sequence length="115" mass="13159">MLAHHFDLDPSILLFRRELGTFIQDLIDCSDGALTMFYRNGLPFLTLAERFNGDVNVTVPVNHSQDYTELLDAVDDALLNCRIDYDMTICQDNLKVAEKLLQFSRAPEEETCNIM</sequence>
<organism evidence="1 2">
    <name type="scientific">Steinernema glaseri</name>
    <dbReference type="NCBI Taxonomy" id="37863"/>
    <lineage>
        <taxon>Eukaryota</taxon>
        <taxon>Metazoa</taxon>
        <taxon>Ecdysozoa</taxon>
        <taxon>Nematoda</taxon>
        <taxon>Chromadorea</taxon>
        <taxon>Rhabditida</taxon>
        <taxon>Tylenchina</taxon>
        <taxon>Panagrolaimomorpha</taxon>
        <taxon>Strongyloidoidea</taxon>
        <taxon>Steinernematidae</taxon>
        <taxon>Steinernema</taxon>
    </lineage>
</organism>
<reference evidence="2" key="1">
    <citation type="submission" date="2016-11" db="UniProtKB">
        <authorList>
            <consortium name="WormBaseParasite"/>
        </authorList>
    </citation>
    <scope>IDENTIFICATION</scope>
</reference>
<dbReference type="WBParaSite" id="L893_g2253.t1">
    <property type="protein sequence ID" value="L893_g2253.t1"/>
    <property type="gene ID" value="L893_g2253"/>
</dbReference>
<name>A0A1I7Z3N6_9BILA</name>
<keyword evidence="1" id="KW-1185">Reference proteome</keyword>
<protein>
    <submittedName>
        <fullName evidence="2">Unassigned protein</fullName>
    </submittedName>
</protein>